<dbReference type="PANTHER" id="PTHR36925">
    <property type="entry name" value="COBALT-PRECORRIN-6A REDUCTASE"/>
    <property type="match status" value="1"/>
</dbReference>
<dbReference type="NCBIfam" id="TIGR00715">
    <property type="entry name" value="precor6x_red"/>
    <property type="match status" value="1"/>
</dbReference>
<dbReference type="Proteomes" id="UP000246077">
    <property type="component" value="Unassembled WGS sequence"/>
</dbReference>
<name>A0A317E0I4_9PROT</name>
<dbReference type="NCBIfam" id="NF005968">
    <property type="entry name" value="PRK08057.1-2"/>
    <property type="match status" value="1"/>
</dbReference>
<dbReference type="GO" id="GO:0009236">
    <property type="term" value="P:cobalamin biosynthetic process"/>
    <property type="evidence" value="ECO:0007669"/>
    <property type="project" value="UniProtKB-UniPathway"/>
</dbReference>
<dbReference type="PANTHER" id="PTHR36925:SF1">
    <property type="entry name" value="COBALT-PRECORRIN-6A REDUCTASE"/>
    <property type="match status" value="1"/>
</dbReference>
<dbReference type="RefSeq" id="WP_109921784.1">
    <property type="nucleotide sequence ID" value="NZ_QGLF01000004.1"/>
</dbReference>
<evidence type="ECO:0000256" key="3">
    <source>
        <dbReference type="ARBA" id="ARBA00023002"/>
    </source>
</evidence>
<evidence type="ECO:0000256" key="2">
    <source>
        <dbReference type="ARBA" id="ARBA00022573"/>
    </source>
</evidence>
<keyword evidence="3" id="KW-0560">Oxidoreductase</keyword>
<comment type="caution">
    <text evidence="4">The sequence shown here is derived from an EMBL/GenBank/DDBJ whole genome shotgun (WGS) entry which is preliminary data.</text>
</comment>
<proteinExistence type="predicted"/>
<reference evidence="5" key="1">
    <citation type="submission" date="2018-05" db="EMBL/GenBank/DDBJ databases">
        <title>Zavarzinia sp. HR-AS.</title>
        <authorList>
            <person name="Lee Y."/>
            <person name="Jeon C.O."/>
        </authorList>
    </citation>
    <scope>NUCLEOTIDE SEQUENCE [LARGE SCALE GENOMIC DNA]</scope>
    <source>
        <strain evidence="5">DSM 1231</strain>
    </source>
</reference>
<evidence type="ECO:0000313" key="4">
    <source>
        <dbReference type="EMBL" id="PWR19610.1"/>
    </source>
</evidence>
<dbReference type="OrthoDB" id="5183775at2"/>
<keyword evidence="2" id="KW-0169">Cobalamin biosynthesis</keyword>
<comment type="pathway">
    <text evidence="1">Cofactor biosynthesis; adenosylcobalamin biosynthesis.</text>
</comment>
<dbReference type="InterPro" id="IPR003723">
    <property type="entry name" value="Precorrin-6x_reduct"/>
</dbReference>
<dbReference type="UniPathway" id="UPA00148"/>
<protein>
    <submittedName>
        <fullName evidence="4">Cobalt-precorrin-6A reductase</fullName>
    </submittedName>
</protein>
<gene>
    <name evidence="4" type="ORF">DKG75_14150</name>
</gene>
<keyword evidence="5" id="KW-1185">Reference proteome</keyword>
<accession>A0A317E0I4</accession>
<organism evidence="4 5">
    <name type="scientific">Zavarzinia compransoris</name>
    <dbReference type="NCBI Taxonomy" id="1264899"/>
    <lineage>
        <taxon>Bacteria</taxon>
        <taxon>Pseudomonadati</taxon>
        <taxon>Pseudomonadota</taxon>
        <taxon>Alphaproteobacteria</taxon>
        <taxon>Rhodospirillales</taxon>
        <taxon>Zavarziniaceae</taxon>
        <taxon>Zavarzinia</taxon>
    </lineage>
</organism>
<dbReference type="PROSITE" id="PS51014">
    <property type="entry name" value="COBK_CBIJ"/>
    <property type="match status" value="1"/>
</dbReference>
<dbReference type="EMBL" id="QGLF01000004">
    <property type="protein sequence ID" value="PWR19610.1"/>
    <property type="molecule type" value="Genomic_DNA"/>
</dbReference>
<dbReference type="Pfam" id="PF02571">
    <property type="entry name" value="CbiJ"/>
    <property type="match status" value="1"/>
</dbReference>
<dbReference type="AlphaFoldDB" id="A0A317E0I4"/>
<dbReference type="GO" id="GO:0016994">
    <property type="term" value="F:precorrin-6A reductase activity"/>
    <property type="evidence" value="ECO:0007669"/>
    <property type="project" value="InterPro"/>
</dbReference>
<evidence type="ECO:0000313" key="5">
    <source>
        <dbReference type="Proteomes" id="UP000246077"/>
    </source>
</evidence>
<sequence>MKVLVLGGTTEASALARLLAGEGRFRAVLSYAGRTRNPAAQPVETRIGGFGGAAGLADYLRGNGVRALIDATHPFAARISAHAAGAARDAGVPLLALRRGGWTAGPGDEWHRVPDMAAAADAIGIARRRVFLTVGQKEVAAFRDRPRHAYLIRSVDPIDAALLPPEAVLINARGPFDVAAERALLDEHGIDVIVTKNSGGTATAAKLAAARDLGLPVIMVERPPVPDVETVETAEAALAWLRHQAILLGV</sequence>
<evidence type="ECO:0000256" key="1">
    <source>
        <dbReference type="ARBA" id="ARBA00004953"/>
    </source>
</evidence>